<evidence type="ECO:0000259" key="2">
    <source>
        <dbReference type="Pfam" id="PF14479"/>
    </source>
</evidence>
<comment type="caution">
    <text evidence="4">The sequence shown here is derived from an EMBL/GenBank/DDBJ whole genome shotgun (WGS) entry which is preliminary data.</text>
</comment>
<feature type="compositionally biased region" description="Low complexity" evidence="1">
    <location>
        <begin position="81"/>
        <end position="92"/>
    </location>
</feature>
<feature type="compositionally biased region" description="Basic and acidic residues" evidence="1">
    <location>
        <begin position="148"/>
        <end position="164"/>
    </location>
</feature>
<feature type="region of interest" description="Disordered" evidence="1">
    <location>
        <begin position="148"/>
        <end position="169"/>
    </location>
</feature>
<accession>A0A8H7WI72</accession>
<dbReference type="EMBL" id="JAFJYH010000013">
    <property type="protein sequence ID" value="KAG4425148.1"/>
    <property type="molecule type" value="Genomic_DNA"/>
</dbReference>
<reference evidence="4" key="1">
    <citation type="submission" date="2021-02" db="EMBL/GenBank/DDBJ databases">
        <title>Genome sequence Cadophora malorum strain M34.</title>
        <authorList>
            <person name="Stefanovic E."/>
            <person name="Vu D."/>
            <person name="Scully C."/>
            <person name="Dijksterhuis J."/>
            <person name="Roader J."/>
            <person name="Houbraken J."/>
        </authorList>
    </citation>
    <scope>NUCLEOTIDE SEQUENCE</scope>
    <source>
        <strain evidence="4">M34</strain>
    </source>
</reference>
<gene>
    <name evidence="4" type="ORF">IFR04_001715</name>
</gene>
<evidence type="ECO:0008006" key="6">
    <source>
        <dbReference type="Google" id="ProtNLM"/>
    </source>
</evidence>
<dbReference type="InterPro" id="IPR011009">
    <property type="entry name" value="Kinase-like_dom_sf"/>
</dbReference>
<evidence type="ECO:0000256" key="1">
    <source>
        <dbReference type="SAM" id="MobiDB-lite"/>
    </source>
</evidence>
<dbReference type="PANTHER" id="PTHR37542">
    <property type="entry name" value="HELO DOMAIN-CONTAINING PROTEIN-RELATED"/>
    <property type="match status" value="1"/>
</dbReference>
<dbReference type="InterPro" id="IPR038305">
    <property type="entry name" value="HeLo_sf"/>
</dbReference>
<dbReference type="Pfam" id="PF14479">
    <property type="entry name" value="HeLo"/>
    <property type="match status" value="1"/>
</dbReference>
<proteinExistence type="predicted"/>
<dbReference type="Proteomes" id="UP000664132">
    <property type="component" value="Unassembled WGS sequence"/>
</dbReference>
<dbReference type="Gene3D" id="1.20.120.1020">
    <property type="entry name" value="Prion-inhibition and propagation, HeLo domain"/>
    <property type="match status" value="1"/>
</dbReference>
<organism evidence="4 5">
    <name type="scientific">Cadophora malorum</name>
    <dbReference type="NCBI Taxonomy" id="108018"/>
    <lineage>
        <taxon>Eukaryota</taxon>
        <taxon>Fungi</taxon>
        <taxon>Dikarya</taxon>
        <taxon>Ascomycota</taxon>
        <taxon>Pezizomycotina</taxon>
        <taxon>Leotiomycetes</taxon>
        <taxon>Helotiales</taxon>
        <taxon>Ploettnerulaceae</taxon>
        <taxon>Cadophora</taxon>
    </lineage>
</organism>
<dbReference type="OrthoDB" id="1911848at2759"/>
<evidence type="ECO:0000313" key="5">
    <source>
        <dbReference type="Proteomes" id="UP000664132"/>
    </source>
</evidence>
<dbReference type="Pfam" id="PF24476">
    <property type="entry name" value="DUF7580"/>
    <property type="match status" value="1"/>
</dbReference>
<feature type="region of interest" description="Disordered" evidence="1">
    <location>
        <begin position="72"/>
        <end position="96"/>
    </location>
</feature>
<dbReference type="SUPFAM" id="SSF56112">
    <property type="entry name" value="Protein kinase-like (PK-like)"/>
    <property type="match status" value="1"/>
</dbReference>
<dbReference type="Gene3D" id="1.10.510.10">
    <property type="entry name" value="Transferase(Phosphotransferase) domain 1"/>
    <property type="match status" value="1"/>
</dbReference>
<dbReference type="AlphaFoldDB" id="A0A8H7WI72"/>
<feature type="domain" description="DUF7580" evidence="3">
    <location>
        <begin position="389"/>
        <end position="682"/>
    </location>
</feature>
<sequence>MEPVSFAIGVASIASIFQTCVHTYRTLATAINMGDDAVTLDIQFQVEELRLRMWGHDWGLLKDVTTETKKTKTLGGSDIEGSGSDNGHGSSHIPTSASKKRADFFDNVDHDFEIPGLQQVAIEVLGRIIKSLEEWKSIAGKYSATKVDSGDRSRLTDQPSRERLSNVSSTQAKQAKDISIRTKILAKGRWALNDKRTLEEILANLTGFNDSLQNLLPRRERVSLNRGLAGELLKLLEDGLFVGSSLQIDERLLAMAGTSESKAARIVGLKRLNKTETVEITGDGEGINEIDTTATPFSKPSVWIEGSPGSMHISFDQFHGLTEPKLTNMETHEDTGRWIKGKYVPLQRSKAIYFPAIHVATASDKTSNISIAEKPGQVTLVEWRPTAHESRASELTDQEMKDRRDHIARLLSRTSTTDTDFRVLKCLGYTTAAGHTEDGSTHDLVGYVYQYPEFASAKSEPVSLRELLGEAYLADNPRIPYLEMRFKLARSLAVALYQLQCAGWVHRKISSYNVIFFRNRTTNELNLDQPFLVGWQYSRPDDQRRIFPSEQGSEGIGDLDMYVHRMRLTTGGHGRFPRFRKSFDIYSLGIVLMEIAFWEPIVALTDEEERKTMEMRCQTISSGNRASVWWESILKTAEEEIAPEMGIAYRDALLFCLKGGEAASKVDASRRSDRRETSEERREEYYDDNDFEEIGIEKEFYWKVLKPLERFGM</sequence>
<feature type="domain" description="Prion-inhibition and propagation HeLo" evidence="2">
    <location>
        <begin position="6"/>
        <end position="233"/>
    </location>
</feature>
<name>A0A8H7WI72_9HELO</name>
<dbReference type="InterPro" id="IPR056002">
    <property type="entry name" value="DUF7580"/>
</dbReference>
<evidence type="ECO:0000313" key="4">
    <source>
        <dbReference type="EMBL" id="KAG4425148.1"/>
    </source>
</evidence>
<evidence type="ECO:0000259" key="3">
    <source>
        <dbReference type="Pfam" id="PF24476"/>
    </source>
</evidence>
<dbReference type="InterPro" id="IPR029498">
    <property type="entry name" value="HeLo_dom"/>
</dbReference>
<keyword evidence="5" id="KW-1185">Reference proteome</keyword>
<protein>
    <recommendedName>
        <fullName evidence="6">Prion-inhibition and propagation HeLo domain-containing protein</fullName>
    </recommendedName>
</protein>